<keyword evidence="2" id="KW-1185">Reference proteome</keyword>
<dbReference type="Proteomes" id="UP001549257">
    <property type="component" value="Unassembled WGS sequence"/>
</dbReference>
<evidence type="ECO:0008006" key="3">
    <source>
        <dbReference type="Google" id="ProtNLM"/>
    </source>
</evidence>
<evidence type="ECO:0000313" key="1">
    <source>
        <dbReference type="EMBL" id="MET4582000.1"/>
    </source>
</evidence>
<reference evidence="1 2" key="1">
    <citation type="submission" date="2024-06" db="EMBL/GenBank/DDBJ databases">
        <title>Sorghum-associated microbial communities from plants grown in Nebraska, USA.</title>
        <authorList>
            <person name="Schachtman D."/>
        </authorList>
    </citation>
    <scope>NUCLEOTIDE SEQUENCE [LARGE SCALE GENOMIC DNA]</scope>
    <source>
        <strain evidence="1 2">2857</strain>
    </source>
</reference>
<dbReference type="Pfam" id="PF16264">
    <property type="entry name" value="SatD"/>
    <property type="match status" value="1"/>
</dbReference>
<protein>
    <recommendedName>
        <fullName evidence="3">SatD family protein</fullName>
    </recommendedName>
</protein>
<organism evidence="1 2">
    <name type="scientific">Conyzicola nivalis</name>
    <dbReference type="NCBI Taxonomy" id="1477021"/>
    <lineage>
        <taxon>Bacteria</taxon>
        <taxon>Bacillati</taxon>
        <taxon>Actinomycetota</taxon>
        <taxon>Actinomycetes</taxon>
        <taxon>Micrococcales</taxon>
        <taxon>Microbacteriaceae</taxon>
        <taxon>Conyzicola</taxon>
    </lineage>
</organism>
<gene>
    <name evidence="1" type="ORF">ABIE21_001490</name>
</gene>
<proteinExistence type="predicted"/>
<comment type="caution">
    <text evidence="1">The sequence shown here is derived from an EMBL/GenBank/DDBJ whole genome shotgun (WGS) entry which is preliminary data.</text>
</comment>
<evidence type="ECO:0000313" key="2">
    <source>
        <dbReference type="Proteomes" id="UP001549257"/>
    </source>
</evidence>
<dbReference type="RefSeq" id="WP_354024155.1">
    <property type="nucleotide sequence ID" value="NZ_JBEPSJ010000001.1"/>
</dbReference>
<dbReference type="InterPro" id="IPR032580">
    <property type="entry name" value="SatD"/>
</dbReference>
<sequence>MDASAPSVAVIVDVSKSRSHADRRALQREIEDAFGRVNDTVTALQPLAPTVGDEFQAVYADVGTAARATLLARLYLPDGVDCRFGLGLGEIATIGTGVAGVLQDGSAWWSARKAIDEARRHEYSKLGFVRTWFSSSTVEQNADDARFEGLVNAYLLGRDHIVGTMNPRARRLLLGQLIGATQVELAAQEGVTQSAVSQNLSRSGANALMASESLLSGVES</sequence>
<dbReference type="EMBL" id="JBEPSJ010000001">
    <property type="protein sequence ID" value="MET4582000.1"/>
    <property type="molecule type" value="Genomic_DNA"/>
</dbReference>
<accession>A0ABV2QN30</accession>
<name>A0ABV2QN30_9MICO</name>